<dbReference type="PANTHER" id="PTHR33783:SF4">
    <property type="entry name" value="VQ MOTIF-CONTAINING PROTEIN 9"/>
    <property type="match status" value="1"/>
</dbReference>
<feature type="compositionally biased region" description="Pro residues" evidence="1">
    <location>
        <begin position="157"/>
        <end position="173"/>
    </location>
</feature>
<feature type="compositionally biased region" description="Low complexity" evidence="1">
    <location>
        <begin position="77"/>
        <end position="111"/>
    </location>
</feature>
<dbReference type="AlphaFoldDB" id="A0A9Q0JU74"/>
<dbReference type="Pfam" id="PF05678">
    <property type="entry name" value="VQ"/>
    <property type="match status" value="1"/>
</dbReference>
<reference evidence="3" key="1">
    <citation type="journal article" date="2023" name="Plant J.">
        <title>The genome of the king protea, Protea cynaroides.</title>
        <authorList>
            <person name="Chang J."/>
            <person name="Duong T.A."/>
            <person name="Schoeman C."/>
            <person name="Ma X."/>
            <person name="Roodt D."/>
            <person name="Barker N."/>
            <person name="Li Z."/>
            <person name="Van de Peer Y."/>
            <person name="Mizrachi E."/>
        </authorList>
    </citation>
    <scope>NUCLEOTIDE SEQUENCE</scope>
    <source>
        <tissue evidence="3">Young leaves</tissue>
    </source>
</reference>
<protein>
    <recommendedName>
        <fullName evidence="2">VQ domain-containing protein</fullName>
    </recommendedName>
</protein>
<feature type="region of interest" description="Disordered" evidence="1">
    <location>
        <begin position="130"/>
        <end position="190"/>
    </location>
</feature>
<proteinExistence type="predicted"/>
<organism evidence="3 4">
    <name type="scientific">Protea cynaroides</name>
    <dbReference type="NCBI Taxonomy" id="273540"/>
    <lineage>
        <taxon>Eukaryota</taxon>
        <taxon>Viridiplantae</taxon>
        <taxon>Streptophyta</taxon>
        <taxon>Embryophyta</taxon>
        <taxon>Tracheophyta</taxon>
        <taxon>Spermatophyta</taxon>
        <taxon>Magnoliopsida</taxon>
        <taxon>Proteales</taxon>
        <taxon>Proteaceae</taxon>
        <taxon>Protea</taxon>
    </lineage>
</organism>
<comment type="caution">
    <text evidence="3">The sequence shown here is derived from an EMBL/GenBank/DDBJ whole genome shotgun (WGS) entry which is preliminary data.</text>
</comment>
<dbReference type="PANTHER" id="PTHR33783">
    <property type="entry name" value="PROTEIN HAIKU1"/>
    <property type="match status" value="1"/>
</dbReference>
<feature type="compositionally biased region" description="Low complexity" evidence="1">
    <location>
        <begin position="1"/>
        <end position="22"/>
    </location>
</feature>
<dbReference type="OrthoDB" id="1934230at2759"/>
<evidence type="ECO:0000259" key="2">
    <source>
        <dbReference type="Pfam" id="PF05678"/>
    </source>
</evidence>
<dbReference type="InterPro" id="IPR039612">
    <property type="entry name" value="VQ_5/9/14"/>
</dbReference>
<name>A0A9Q0JU74_9MAGN</name>
<keyword evidence="4" id="KW-1185">Reference proteome</keyword>
<evidence type="ECO:0000256" key="1">
    <source>
        <dbReference type="SAM" id="MobiDB-lite"/>
    </source>
</evidence>
<evidence type="ECO:0000313" key="3">
    <source>
        <dbReference type="EMBL" id="KAJ4951991.1"/>
    </source>
</evidence>
<feature type="compositionally biased region" description="Polar residues" evidence="1">
    <location>
        <begin position="23"/>
        <end position="42"/>
    </location>
</feature>
<evidence type="ECO:0000313" key="4">
    <source>
        <dbReference type="Proteomes" id="UP001141806"/>
    </source>
</evidence>
<dbReference type="InterPro" id="IPR008889">
    <property type="entry name" value="VQ"/>
</dbReference>
<feature type="region of interest" description="Disordered" evidence="1">
    <location>
        <begin position="1"/>
        <end position="114"/>
    </location>
</feature>
<feature type="region of interest" description="Disordered" evidence="1">
    <location>
        <begin position="222"/>
        <end position="245"/>
    </location>
</feature>
<feature type="domain" description="VQ" evidence="2">
    <location>
        <begin position="108"/>
        <end position="133"/>
    </location>
</feature>
<dbReference type="Proteomes" id="UP001141806">
    <property type="component" value="Unassembled WGS sequence"/>
</dbReference>
<accession>A0A9Q0JU74</accession>
<feature type="compositionally biased region" description="Pro residues" evidence="1">
    <location>
        <begin position="139"/>
        <end position="149"/>
    </location>
</feature>
<feature type="compositionally biased region" description="Pro residues" evidence="1">
    <location>
        <begin position="316"/>
        <end position="327"/>
    </location>
</feature>
<gene>
    <name evidence="3" type="ORF">NE237_028823</name>
</gene>
<sequence>MEKNSHSSGESNNNNNSSSSSNFQQTQLYHPHQNNSSNNSRDQYFRQLNKISHKISKDSRPAAPIRKYPIDHLRHIQQQQQPQQQSQEQPQQQQHHQSQLQPQQQHQHQPPVYNINKNDFRDVVQKLTGSPAHERSFSTPPPIHPPKPPSSRLQRIRPPPLAHLSPRPPPPLPTTAGGNNNGRSISPLSPLPPFPTVHAAAESPISAYMRYLQSSISTVDNEPKRFSSGISPLASPRWNNPNSLQPLVSPRLQPRPLPPSQQVNLPSPTGAMSPSQFLMPSSPLPFGKLPSPLSPYPLLSPTFLFSPTGGQLGFPQFPPSPRLPVPSPRWRDL</sequence>
<feature type="region of interest" description="Disordered" evidence="1">
    <location>
        <begin position="310"/>
        <end position="333"/>
    </location>
</feature>
<dbReference type="EMBL" id="JAMYWD010000012">
    <property type="protein sequence ID" value="KAJ4951991.1"/>
    <property type="molecule type" value="Genomic_DNA"/>
</dbReference>